<gene>
    <name evidence="11" type="primary">LOC101512703</name>
</gene>
<evidence type="ECO:0000259" key="9">
    <source>
        <dbReference type="PROSITE" id="PS50011"/>
    </source>
</evidence>
<accession>A0A3Q7WX08</accession>
<dbReference type="PANTHER" id="PTHR27002:SF1105">
    <property type="entry name" value="S-LOCUS LECTIN KINASE FAMILY PROTEIN"/>
    <property type="match status" value="1"/>
</dbReference>
<evidence type="ECO:0000256" key="8">
    <source>
        <dbReference type="ARBA" id="ARBA00048679"/>
    </source>
</evidence>
<keyword evidence="3" id="KW-0808">Transferase</keyword>
<evidence type="ECO:0000256" key="5">
    <source>
        <dbReference type="ARBA" id="ARBA00022777"/>
    </source>
</evidence>
<evidence type="ECO:0000256" key="6">
    <source>
        <dbReference type="ARBA" id="ARBA00022840"/>
    </source>
</evidence>
<sequence>MVRKLRLKRLSTASGQGLKEFMNSDSSESKILDWSKRFSIIERIARGLLYLHRDSRLKIILRDLKPSNILLDNELNPKISYFGTARIFGGSEDQENTRRVVGTYDYMSPEYAMQGMFSDKSDVFSFRVLLLEIVSGRRNSSFYDCEDSLTLLGFEFSIDRPTMSVVVYMLNSEIVDLPPPKKPAFILRQNMLSTVSSEESNDGLYSINLASISDSHGR</sequence>
<dbReference type="GeneID" id="101512703"/>
<dbReference type="OrthoDB" id="4062651at2759"/>
<dbReference type="Pfam" id="PF00069">
    <property type="entry name" value="Pkinase"/>
    <property type="match status" value="1"/>
</dbReference>
<dbReference type="SMART" id="SM00220">
    <property type="entry name" value="S_TKc"/>
    <property type="match status" value="1"/>
</dbReference>
<name>A0A3Q7WX08_CICAR</name>
<dbReference type="Gene3D" id="1.10.510.10">
    <property type="entry name" value="Transferase(Phosphotransferase) domain 1"/>
    <property type="match status" value="1"/>
</dbReference>
<dbReference type="AlphaFoldDB" id="A0A3Q7WX08"/>
<evidence type="ECO:0000313" key="10">
    <source>
        <dbReference type="Proteomes" id="UP000087171"/>
    </source>
</evidence>
<dbReference type="GO" id="GO:0005524">
    <property type="term" value="F:ATP binding"/>
    <property type="evidence" value="ECO:0007669"/>
    <property type="project" value="UniProtKB-KW"/>
</dbReference>
<evidence type="ECO:0000256" key="2">
    <source>
        <dbReference type="ARBA" id="ARBA00022527"/>
    </source>
</evidence>
<keyword evidence="6" id="KW-0067">ATP-binding</keyword>
<dbReference type="PANTHER" id="PTHR27002">
    <property type="entry name" value="RECEPTOR-LIKE SERINE/THREONINE-PROTEIN KINASE SD1-8"/>
    <property type="match status" value="1"/>
</dbReference>
<evidence type="ECO:0000256" key="3">
    <source>
        <dbReference type="ARBA" id="ARBA00022679"/>
    </source>
</evidence>
<keyword evidence="2" id="KW-0723">Serine/threonine-protein kinase</keyword>
<keyword evidence="4" id="KW-0547">Nucleotide-binding</keyword>
<comment type="catalytic activity">
    <reaction evidence="8">
        <text>L-seryl-[protein] + ATP = O-phospho-L-seryl-[protein] + ADP + H(+)</text>
        <dbReference type="Rhea" id="RHEA:17989"/>
        <dbReference type="Rhea" id="RHEA-COMP:9863"/>
        <dbReference type="Rhea" id="RHEA-COMP:11604"/>
        <dbReference type="ChEBI" id="CHEBI:15378"/>
        <dbReference type="ChEBI" id="CHEBI:29999"/>
        <dbReference type="ChEBI" id="CHEBI:30616"/>
        <dbReference type="ChEBI" id="CHEBI:83421"/>
        <dbReference type="ChEBI" id="CHEBI:456216"/>
        <dbReference type="EC" id="2.7.11.1"/>
    </reaction>
</comment>
<evidence type="ECO:0000313" key="11">
    <source>
        <dbReference type="RefSeq" id="XP_027186234.1"/>
    </source>
</evidence>
<dbReference type="GO" id="GO:0005886">
    <property type="term" value="C:plasma membrane"/>
    <property type="evidence" value="ECO:0007669"/>
    <property type="project" value="TreeGrafter"/>
</dbReference>
<keyword evidence="10" id="KW-1185">Reference proteome</keyword>
<proteinExistence type="predicted"/>
<dbReference type="InterPro" id="IPR011009">
    <property type="entry name" value="Kinase-like_dom_sf"/>
</dbReference>
<protein>
    <recommendedName>
        <fullName evidence="1">non-specific serine/threonine protein kinase</fullName>
        <ecNumber evidence="1">2.7.11.1</ecNumber>
    </recommendedName>
</protein>
<dbReference type="STRING" id="3827.A0A3Q7WX08"/>
<dbReference type="PROSITE" id="PS50011">
    <property type="entry name" value="PROTEIN_KINASE_DOM"/>
    <property type="match status" value="1"/>
</dbReference>
<feature type="domain" description="Protein kinase" evidence="9">
    <location>
        <begin position="1"/>
        <end position="195"/>
    </location>
</feature>
<dbReference type="KEGG" id="cam:101512703"/>
<dbReference type="InterPro" id="IPR000719">
    <property type="entry name" value="Prot_kinase_dom"/>
</dbReference>
<dbReference type="Proteomes" id="UP000087171">
    <property type="component" value="Unplaced"/>
</dbReference>
<evidence type="ECO:0000256" key="4">
    <source>
        <dbReference type="ARBA" id="ARBA00022741"/>
    </source>
</evidence>
<dbReference type="EC" id="2.7.11.1" evidence="1"/>
<evidence type="ECO:0000256" key="7">
    <source>
        <dbReference type="ARBA" id="ARBA00047899"/>
    </source>
</evidence>
<reference evidence="11" key="1">
    <citation type="submission" date="2025-08" db="UniProtKB">
        <authorList>
            <consortium name="RefSeq"/>
        </authorList>
    </citation>
    <scope>IDENTIFICATION</scope>
    <source>
        <tissue evidence="11">Etiolated seedlings</tissue>
    </source>
</reference>
<dbReference type="RefSeq" id="XP_027186234.1">
    <property type="nucleotide sequence ID" value="XM_027330433.1"/>
</dbReference>
<dbReference type="GO" id="GO:0004674">
    <property type="term" value="F:protein serine/threonine kinase activity"/>
    <property type="evidence" value="ECO:0007669"/>
    <property type="project" value="UniProtKB-KW"/>
</dbReference>
<dbReference type="FunFam" id="1.10.510.10:FF:001023">
    <property type="entry name" value="Os07g0541700 protein"/>
    <property type="match status" value="1"/>
</dbReference>
<comment type="catalytic activity">
    <reaction evidence="7">
        <text>L-threonyl-[protein] + ATP = O-phospho-L-threonyl-[protein] + ADP + H(+)</text>
        <dbReference type="Rhea" id="RHEA:46608"/>
        <dbReference type="Rhea" id="RHEA-COMP:11060"/>
        <dbReference type="Rhea" id="RHEA-COMP:11605"/>
        <dbReference type="ChEBI" id="CHEBI:15378"/>
        <dbReference type="ChEBI" id="CHEBI:30013"/>
        <dbReference type="ChEBI" id="CHEBI:30616"/>
        <dbReference type="ChEBI" id="CHEBI:61977"/>
        <dbReference type="ChEBI" id="CHEBI:456216"/>
        <dbReference type="EC" id="2.7.11.1"/>
    </reaction>
</comment>
<evidence type="ECO:0000256" key="1">
    <source>
        <dbReference type="ARBA" id="ARBA00012513"/>
    </source>
</evidence>
<dbReference type="SUPFAM" id="SSF56112">
    <property type="entry name" value="Protein kinase-like (PK-like)"/>
    <property type="match status" value="1"/>
</dbReference>
<keyword evidence="5" id="KW-0418">Kinase</keyword>
<organism evidence="10 11">
    <name type="scientific">Cicer arietinum</name>
    <name type="common">Chickpea</name>
    <name type="synonym">Garbanzo</name>
    <dbReference type="NCBI Taxonomy" id="3827"/>
    <lineage>
        <taxon>Eukaryota</taxon>
        <taxon>Viridiplantae</taxon>
        <taxon>Streptophyta</taxon>
        <taxon>Embryophyta</taxon>
        <taxon>Tracheophyta</taxon>
        <taxon>Spermatophyta</taxon>
        <taxon>Magnoliopsida</taxon>
        <taxon>eudicotyledons</taxon>
        <taxon>Gunneridae</taxon>
        <taxon>Pentapetalae</taxon>
        <taxon>rosids</taxon>
        <taxon>fabids</taxon>
        <taxon>Fabales</taxon>
        <taxon>Fabaceae</taxon>
        <taxon>Papilionoideae</taxon>
        <taxon>50 kb inversion clade</taxon>
        <taxon>NPAAA clade</taxon>
        <taxon>Hologalegina</taxon>
        <taxon>IRL clade</taxon>
        <taxon>Cicereae</taxon>
        <taxon>Cicer</taxon>
    </lineage>
</organism>